<evidence type="ECO:0000256" key="1">
    <source>
        <dbReference type="ARBA" id="ARBA00022801"/>
    </source>
</evidence>
<protein>
    <submittedName>
        <fullName evidence="3">Unannotated protein</fullName>
    </submittedName>
</protein>
<organism evidence="3">
    <name type="scientific">freshwater metagenome</name>
    <dbReference type="NCBI Taxonomy" id="449393"/>
    <lineage>
        <taxon>unclassified sequences</taxon>
        <taxon>metagenomes</taxon>
        <taxon>ecological metagenomes</taxon>
    </lineage>
</organism>
<sequence>MRLEPKTVDTDGVPRGLNLTRASLLASMKYPWDAGSAEADPSGRDKFGFYEDDRDVFDWVRSGVPERSLSLEATIMDFSDDVAYSVHDFEDAIVNGFIDPTLLSDSNHRDEVLHTMVSWVGHDQADSLGAAWERLTGVTGWVSSFRPQRAELARLKNLTSTLIGRFALSAVVDDTRKTLVVPAETAAEITVLKGIVSVHVMAHTARQPIYLEQRAMLISLAEHLYSHPESLDPVFSGDWTLATTPAERKRVVSDQVASLTDQSATALHERLCS</sequence>
<accession>A0A6J6F0Z5</accession>
<dbReference type="Pfam" id="PF13286">
    <property type="entry name" value="HD_assoc"/>
    <property type="match status" value="1"/>
</dbReference>
<dbReference type="SUPFAM" id="SSF109604">
    <property type="entry name" value="HD-domain/PDEase-like"/>
    <property type="match status" value="1"/>
</dbReference>
<feature type="domain" description="Phosphohydrolase-associated" evidence="2">
    <location>
        <begin position="180"/>
        <end position="270"/>
    </location>
</feature>
<evidence type="ECO:0000259" key="2">
    <source>
        <dbReference type="Pfam" id="PF13286"/>
    </source>
</evidence>
<dbReference type="Gene3D" id="1.10.3210.10">
    <property type="entry name" value="Hypothetical protein af1432"/>
    <property type="match status" value="1"/>
</dbReference>
<dbReference type="AlphaFoldDB" id="A0A6J6F0Z5"/>
<evidence type="ECO:0000313" key="3">
    <source>
        <dbReference type="EMBL" id="CAB4581967.1"/>
    </source>
</evidence>
<dbReference type="GO" id="GO:0016787">
    <property type="term" value="F:hydrolase activity"/>
    <property type="evidence" value="ECO:0007669"/>
    <property type="project" value="UniProtKB-KW"/>
</dbReference>
<keyword evidence="1" id="KW-0378">Hydrolase</keyword>
<dbReference type="EMBL" id="CAEZTM010000110">
    <property type="protein sequence ID" value="CAB4581967.1"/>
    <property type="molecule type" value="Genomic_DNA"/>
</dbReference>
<name>A0A6J6F0Z5_9ZZZZ</name>
<dbReference type="InterPro" id="IPR026875">
    <property type="entry name" value="PHydrolase_assoc_dom"/>
</dbReference>
<proteinExistence type="predicted"/>
<reference evidence="3" key="1">
    <citation type="submission" date="2020-05" db="EMBL/GenBank/DDBJ databases">
        <authorList>
            <person name="Chiriac C."/>
            <person name="Salcher M."/>
            <person name="Ghai R."/>
            <person name="Kavagutti S V."/>
        </authorList>
    </citation>
    <scope>NUCLEOTIDE SEQUENCE</scope>
</reference>
<gene>
    <name evidence="3" type="ORF">UFOPK1684_01476</name>
</gene>